<accession>A0A5D4K7X1</accession>
<organism evidence="3 4">
    <name type="scientific">Rossellomorea vietnamensis</name>
    <dbReference type="NCBI Taxonomy" id="218284"/>
    <lineage>
        <taxon>Bacteria</taxon>
        <taxon>Bacillati</taxon>
        <taxon>Bacillota</taxon>
        <taxon>Bacilli</taxon>
        <taxon>Bacillales</taxon>
        <taxon>Bacillaceae</taxon>
        <taxon>Rossellomorea</taxon>
    </lineage>
</organism>
<feature type="chain" id="PRO_5038948441" description="Lipoprotein" evidence="2">
    <location>
        <begin position="24"/>
        <end position="133"/>
    </location>
</feature>
<evidence type="ECO:0000256" key="1">
    <source>
        <dbReference type="SAM" id="MobiDB-lite"/>
    </source>
</evidence>
<protein>
    <recommendedName>
        <fullName evidence="5">Lipoprotein</fullName>
    </recommendedName>
</protein>
<feature type="region of interest" description="Disordered" evidence="1">
    <location>
        <begin position="24"/>
        <end position="45"/>
    </location>
</feature>
<proteinExistence type="predicted"/>
<reference evidence="3 4" key="1">
    <citation type="submission" date="2019-08" db="EMBL/GenBank/DDBJ databases">
        <title>Bacillus genomes from the desert of Cuatro Cienegas, Coahuila.</title>
        <authorList>
            <person name="Olmedo-Alvarez G."/>
        </authorList>
    </citation>
    <scope>NUCLEOTIDE SEQUENCE [LARGE SCALE GENOMIC DNA]</scope>
    <source>
        <strain evidence="3 4">CH40_1T</strain>
    </source>
</reference>
<evidence type="ECO:0000313" key="4">
    <source>
        <dbReference type="Proteomes" id="UP000323317"/>
    </source>
</evidence>
<evidence type="ECO:0000256" key="2">
    <source>
        <dbReference type="SAM" id="SignalP"/>
    </source>
</evidence>
<name>A0A5D4K7X1_9BACI</name>
<sequence>MKKNLLMLSFILLSIGLFSCQQNSEGESQNNSNTKQNEETANKTNNENYDIVGIVTEVNNEHKRVLIDLTQKIQDTEEELWVTIDENTKVSNKNEEHFSFEMLKPNVALKANLTDFCLEPLPRICFAEEVVIE</sequence>
<dbReference type="Proteomes" id="UP000323317">
    <property type="component" value="Unassembled WGS sequence"/>
</dbReference>
<dbReference type="RefSeq" id="WP_148948288.1">
    <property type="nucleotide sequence ID" value="NZ_VTEH01000018.1"/>
</dbReference>
<feature type="signal peptide" evidence="2">
    <location>
        <begin position="1"/>
        <end position="23"/>
    </location>
</feature>
<gene>
    <name evidence="3" type="ORF">FZC79_18645</name>
</gene>
<keyword evidence="2" id="KW-0732">Signal</keyword>
<feature type="compositionally biased region" description="Low complexity" evidence="1">
    <location>
        <begin position="24"/>
        <end position="35"/>
    </location>
</feature>
<dbReference type="EMBL" id="VTEH01000018">
    <property type="protein sequence ID" value="TYR73461.1"/>
    <property type="molecule type" value="Genomic_DNA"/>
</dbReference>
<evidence type="ECO:0000313" key="3">
    <source>
        <dbReference type="EMBL" id="TYR73461.1"/>
    </source>
</evidence>
<dbReference type="AlphaFoldDB" id="A0A5D4K7X1"/>
<comment type="caution">
    <text evidence="3">The sequence shown here is derived from an EMBL/GenBank/DDBJ whole genome shotgun (WGS) entry which is preliminary data.</text>
</comment>
<evidence type="ECO:0008006" key="5">
    <source>
        <dbReference type="Google" id="ProtNLM"/>
    </source>
</evidence>
<dbReference type="PROSITE" id="PS51257">
    <property type="entry name" value="PROKAR_LIPOPROTEIN"/>
    <property type="match status" value="1"/>
</dbReference>